<dbReference type="EC" id="1.1.1.-" evidence="3"/>
<protein>
    <submittedName>
        <fullName evidence="3">NADP-dependent 3-hydroxy acid dehydrogenase YdfG</fullName>
        <ecNumber evidence="3">1.1.1.-</ecNumber>
    </submittedName>
</protein>
<evidence type="ECO:0000313" key="4">
    <source>
        <dbReference type="Proteomes" id="UP000094622"/>
    </source>
</evidence>
<keyword evidence="2 3" id="KW-0560">Oxidoreductase</keyword>
<accession>A0A1E3H4J7</accession>
<dbReference type="FunFam" id="3.40.50.720:FF:000047">
    <property type="entry name" value="NADP-dependent L-serine/L-allo-threonine dehydrogenase"/>
    <property type="match status" value="1"/>
</dbReference>
<evidence type="ECO:0000313" key="3">
    <source>
        <dbReference type="EMBL" id="ODN71234.1"/>
    </source>
</evidence>
<dbReference type="Gene3D" id="3.40.50.720">
    <property type="entry name" value="NAD(P)-binding Rossmann-like Domain"/>
    <property type="match status" value="1"/>
</dbReference>
<proteinExistence type="inferred from homology"/>
<dbReference type="Proteomes" id="UP000094622">
    <property type="component" value="Unassembled WGS sequence"/>
</dbReference>
<dbReference type="RefSeq" id="WP_069306338.1">
    <property type="nucleotide sequence ID" value="NZ_MCRJ01000026.1"/>
</dbReference>
<organism evidence="3 4">
    <name type="scientific">Methylobrevis pamukkalensis</name>
    <dbReference type="NCBI Taxonomy" id="1439726"/>
    <lineage>
        <taxon>Bacteria</taxon>
        <taxon>Pseudomonadati</taxon>
        <taxon>Pseudomonadota</taxon>
        <taxon>Alphaproteobacteria</taxon>
        <taxon>Hyphomicrobiales</taxon>
        <taxon>Pleomorphomonadaceae</taxon>
        <taxon>Methylobrevis</taxon>
    </lineage>
</organism>
<dbReference type="InterPro" id="IPR002347">
    <property type="entry name" value="SDR_fam"/>
</dbReference>
<reference evidence="3 4" key="1">
    <citation type="submission" date="2016-07" db="EMBL/GenBank/DDBJ databases">
        <title>Draft Genome Sequence of Methylobrevis pamukkalensis PK2.</title>
        <authorList>
            <person name="Vasilenko O.V."/>
            <person name="Doronina N.V."/>
            <person name="Shmareva M.N."/>
            <person name="Tarlachkov S.V."/>
            <person name="Mustakhimov I."/>
            <person name="Trotsenko Y.A."/>
        </authorList>
    </citation>
    <scope>NUCLEOTIDE SEQUENCE [LARGE SCALE GENOMIC DNA]</scope>
    <source>
        <strain evidence="3 4">PK2</strain>
    </source>
</reference>
<dbReference type="PANTHER" id="PTHR42901">
    <property type="entry name" value="ALCOHOL DEHYDROGENASE"/>
    <property type="match status" value="1"/>
</dbReference>
<evidence type="ECO:0000256" key="2">
    <source>
        <dbReference type="ARBA" id="ARBA00023002"/>
    </source>
</evidence>
<gene>
    <name evidence="3" type="primary">ydfG</name>
    <name evidence="3" type="ORF">A6302_01431</name>
</gene>
<dbReference type="PRINTS" id="PR00081">
    <property type="entry name" value="GDHRDH"/>
</dbReference>
<evidence type="ECO:0000256" key="1">
    <source>
        <dbReference type="ARBA" id="ARBA00006484"/>
    </source>
</evidence>
<dbReference type="Pfam" id="PF00106">
    <property type="entry name" value="adh_short"/>
    <property type="match status" value="1"/>
</dbReference>
<dbReference type="EMBL" id="MCRJ01000026">
    <property type="protein sequence ID" value="ODN71234.1"/>
    <property type="molecule type" value="Genomic_DNA"/>
</dbReference>
<name>A0A1E3H4J7_9HYPH</name>
<comment type="similarity">
    <text evidence="1">Belongs to the short-chain dehydrogenases/reductases (SDR) family.</text>
</comment>
<dbReference type="SUPFAM" id="SSF51735">
    <property type="entry name" value="NAD(P)-binding Rossmann-fold domains"/>
    <property type="match status" value="1"/>
</dbReference>
<dbReference type="GO" id="GO:0016616">
    <property type="term" value="F:oxidoreductase activity, acting on the CH-OH group of donors, NAD or NADP as acceptor"/>
    <property type="evidence" value="ECO:0007669"/>
    <property type="project" value="UniProtKB-ARBA"/>
</dbReference>
<dbReference type="InterPro" id="IPR036291">
    <property type="entry name" value="NAD(P)-bd_dom_sf"/>
</dbReference>
<sequence length="249" mass="25904">MAIGPYRTALVTGASRGIGAAICRRLAARGMAVIGLARDAAALEALAVEIGITPLVADVTDTAAVTAGLGAAEIDVLISNAGYVAAVRPLHEQTSEEIDRTIDVNLRAPLHLARALLPGMIARRRGHVIHVTTTAAHAVFGGTAPYGAAKAGLSHAGAVMRYDLVGTGVRLTEIVPGRVETDVYLTAFGGDRERLRGTMYADVRALQPDDVAAAVVAALDMPEHVDIARLDVVPTDQAPGGHRYADRPE</sequence>
<keyword evidence="4" id="KW-1185">Reference proteome</keyword>
<dbReference type="AlphaFoldDB" id="A0A1E3H4J7"/>
<dbReference type="PANTHER" id="PTHR42901:SF1">
    <property type="entry name" value="ALCOHOL DEHYDROGENASE"/>
    <property type="match status" value="1"/>
</dbReference>
<comment type="caution">
    <text evidence="3">The sequence shown here is derived from an EMBL/GenBank/DDBJ whole genome shotgun (WGS) entry which is preliminary data.</text>
</comment>